<dbReference type="Pfam" id="PF00300">
    <property type="entry name" value="His_Phos_1"/>
    <property type="match status" value="1"/>
</dbReference>
<gene>
    <name evidence="6" type="ORF">FO059_12160</name>
</gene>
<dbReference type="OrthoDB" id="5296884at2"/>
<dbReference type="EMBL" id="CP041765">
    <property type="protein sequence ID" value="QDQ97929.1"/>
    <property type="molecule type" value="Genomic_DNA"/>
</dbReference>
<feature type="region of interest" description="Disordered" evidence="4">
    <location>
        <begin position="135"/>
        <end position="175"/>
    </location>
</feature>
<dbReference type="KEGG" id="toy:FO059_12160"/>
<dbReference type="InterPro" id="IPR013078">
    <property type="entry name" value="His_Pase_superF_clade-1"/>
</dbReference>
<dbReference type="GO" id="GO:0005737">
    <property type="term" value="C:cytoplasm"/>
    <property type="evidence" value="ECO:0007669"/>
    <property type="project" value="TreeGrafter"/>
</dbReference>
<dbReference type="NCBIfam" id="NF005567">
    <property type="entry name" value="PRK07238.1"/>
    <property type="match status" value="1"/>
</dbReference>
<dbReference type="PROSITE" id="PS50879">
    <property type="entry name" value="RNASE_H_1"/>
    <property type="match status" value="1"/>
</dbReference>
<evidence type="ECO:0000259" key="5">
    <source>
        <dbReference type="PROSITE" id="PS50879"/>
    </source>
</evidence>
<dbReference type="InterPro" id="IPR002156">
    <property type="entry name" value="RNaseH_domain"/>
</dbReference>
<dbReference type="Gene3D" id="3.30.420.10">
    <property type="entry name" value="Ribonuclease H-like superfamily/Ribonuclease H"/>
    <property type="match status" value="1"/>
</dbReference>
<sequence length="383" mass="39548">MKVIVEADGGSRGNPGVAGYGAVVLAASGYPDERAVLAERAEAIGHATNNVAEYRGLIAGLEAAAAQGATSAAVRMDSKLVVEQMSGRWKVKHPDMIPLADRARKAATQLGEVSYTWIPRAQNGHADRLANEAMDGTRGQAGASDDGAGQAASATTTADTVRAAPAAAARPAPGWTGATGDPCRLVLLRHGQTALSVERRYSGRGDAPLTETGLAQAAAAARRIGARGGIDAVVSSPLARARATAEAAAASLGVPVRVDDDLIETDFGAWEGLTFREAAQQYPELHAQWLGDPTVAPPQGESFTAVADRVARARARVAAEHPGGTVLVVSHVTPIKLVLRAALDVGYPLLYKLHLDLASLSVAEFYPDGGSSVRLVNDTAHLG</sequence>
<feature type="active site" description="Proton donor/acceptor" evidence="2">
    <location>
        <position position="264"/>
    </location>
</feature>
<organism evidence="6 7">
    <name type="scientific">Tomitella fengzijianii</name>
    <dbReference type="NCBI Taxonomy" id="2597660"/>
    <lineage>
        <taxon>Bacteria</taxon>
        <taxon>Bacillati</taxon>
        <taxon>Actinomycetota</taxon>
        <taxon>Actinomycetes</taxon>
        <taxon>Mycobacteriales</taxon>
        <taxon>Tomitella</taxon>
    </lineage>
</organism>
<evidence type="ECO:0000256" key="1">
    <source>
        <dbReference type="PIRSR" id="PIRSR036922-1"/>
    </source>
</evidence>
<evidence type="ECO:0000256" key="3">
    <source>
        <dbReference type="PIRSR" id="PIRSR613078-2"/>
    </source>
</evidence>
<dbReference type="RefSeq" id="WP_143909105.1">
    <property type="nucleotide sequence ID" value="NZ_CP041765.1"/>
</dbReference>
<dbReference type="GO" id="GO:0016791">
    <property type="term" value="F:phosphatase activity"/>
    <property type="evidence" value="ECO:0007669"/>
    <property type="project" value="TreeGrafter"/>
</dbReference>
<dbReference type="AlphaFoldDB" id="A0A516X4B7"/>
<feature type="binding site" evidence="3">
    <location>
        <position position="240"/>
    </location>
    <ligand>
        <name>substrate</name>
    </ligand>
</feature>
<dbReference type="CDD" id="cd09279">
    <property type="entry name" value="RNase_HI_like"/>
    <property type="match status" value="1"/>
</dbReference>
<evidence type="ECO:0000256" key="4">
    <source>
        <dbReference type="SAM" id="MobiDB-lite"/>
    </source>
</evidence>
<proteinExistence type="predicted"/>
<dbReference type="InterPro" id="IPR050275">
    <property type="entry name" value="PGM_Phosphatase"/>
</dbReference>
<evidence type="ECO:0000313" key="6">
    <source>
        <dbReference type="EMBL" id="QDQ97929.1"/>
    </source>
</evidence>
<evidence type="ECO:0000256" key="2">
    <source>
        <dbReference type="PIRSR" id="PIRSR613078-1"/>
    </source>
</evidence>
<dbReference type="SUPFAM" id="SSF53098">
    <property type="entry name" value="Ribonuclease H-like"/>
    <property type="match status" value="1"/>
</dbReference>
<dbReference type="InterPro" id="IPR014636">
    <property type="entry name" value="RNaseH/PGlycerate_mutase"/>
</dbReference>
<dbReference type="Gene3D" id="3.40.50.1240">
    <property type="entry name" value="Phosphoglycerate mutase-like"/>
    <property type="match status" value="1"/>
</dbReference>
<dbReference type="PIRSF" id="PIRSF036922">
    <property type="entry name" value="RNaseH_PGAM"/>
    <property type="match status" value="1"/>
</dbReference>
<reference evidence="6 7" key="1">
    <citation type="submission" date="2019-07" db="EMBL/GenBank/DDBJ databases">
        <title>Tomitella cavernea sp. nov., an actinomycete isolated from soil.</title>
        <authorList>
            <person name="Cheng J."/>
        </authorList>
    </citation>
    <scope>NUCLEOTIDE SEQUENCE [LARGE SCALE GENOMIC DNA]</scope>
    <source>
        <strain evidence="6 7">HY188</strain>
    </source>
</reference>
<evidence type="ECO:0000313" key="7">
    <source>
        <dbReference type="Proteomes" id="UP000317344"/>
    </source>
</evidence>
<feature type="active site" description="Tele-phosphohistidine intermediate" evidence="1">
    <location>
        <position position="190"/>
    </location>
</feature>
<dbReference type="InterPro" id="IPR012337">
    <property type="entry name" value="RNaseH-like_sf"/>
</dbReference>
<name>A0A516X4B7_9ACTN</name>
<dbReference type="GO" id="GO:0003676">
    <property type="term" value="F:nucleic acid binding"/>
    <property type="evidence" value="ECO:0007669"/>
    <property type="project" value="InterPro"/>
</dbReference>
<dbReference type="SUPFAM" id="SSF53254">
    <property type="entry name" value="Phosphoglycerate mutase-like"/>
    <property type="match status" value="1"/>
</dbReference>
<dbReference type="Pfam" id="PF13456">
    <property type="entry name" value="RVT_3"/>
    <property type="match status" value="1"/>
</dbReference>
<dbReference type="SMART" id="SM00855">
    <property type="entry name" value="PGAM"/>
    <property type="match status" value="1"/>
</dbReference>
<feature type="compositionally biased region" description="Low complexity" evidence="4">
    <location>
        <begin position="138"/>
        <end position="175"/>
    </location>
</feature>
<reference evidence="6 7" key="2">
    <citation type="submission" date="2019-07" db="EMBL/GenBank/DDBJ databases">
        <authorList>
            <person name="Huang Y."/>
        </authorList>
    </citation>
    <scope>NUCLEOTIDE SEQUENCE [LARGE SCALE GENOMIC DNA]</scope>
    <source>
        <strain evidence="6 7">HY188</strain>
    </source>
</reference>
<feature type="active site" description="Proton donor/acceptor; for phosphatase activity" evidence="1">
    <location>
        <position position="264"/>
    </location>
</feature>
<dbReference type="CDD" id="cd07067">
    <property type="entry name" value="HP_PGM_like"/>
    <property type="match status" value="1"/>
</dbReference>
<dbReference type="Proteomes" id="UP000317344">
    <property type="component" value="Chromosome"/>
</dbReference>
<dbReference type="PANTHER" id="PTHR48100">
    <property type="entry name" value="BROAD-SPECIFICITY PHOSPHATASE YOR283W-RELATED"/>
    <property type="match status" value="1"/>
</dbReference>
<dbReference type="InterPro" id="IPR036397">
    <property type="entry name" value="RNaseH_sf"/>
</dbReference>
<feature type="domain" description="RNase H type-1" evidence="5">
    <location>
        <begin position="1"/>
        <end position="143"/>
    </location>
</feature>
<dbReference type="GO" id="GO:0004523">
    <property type="term" value="F:RNA-DNA hybrid ribonuclease activity"/>
    <property type="evidence" value="ECO:0007669"/>
    <property type="project" value="InterPro"/>
</dbReference>
<dbReference type="InterPro" id="IPR029033">
    <property type="entry name" value="His_PPase_superfam"/>
</dbReference>
<dbReference type="PANTHER" id="PTHR48100:SF62">
    <property type="entry name" value="GLUCOSYL-3-PHOSPHOGLYCERATE PHOSPHATASE"/>
    <property type="match status" value="1"/>
</dbReference>
<keyword evidence="7" id="KW-1185">Reference proteome</keyword>
<protein>
    <submittedName>
        <fullName evidence="6">Bifunctional RNase H/acid phosphatase</fullName>
    </submittedName>
</protein>
<accession>A0A516X4B7</accession>